<evidence type="ECO:0000259" key="1">
    <source>
        <dbReference type="Pfam" id="PF03446"/>
    </source>
</evidence>
<dbReference type="Pfam" id="PF09130">
    <property type="entry name" value="DUF1932"/>
    <property type="match status" value="1"/>
</dbReference>
<organism evidence="3 4">
    <name type="scientific">Sphingomonas natans</name>
    <dbReference type="NCBI Taxonomy" id="3063330"/>
    <lineage>
        <taxon>Bacteria</taxon>
        <taxon>Pseudomonadati</taxon>
        <taxon>Pseudomonadota</taxon>
        <taxon>Alphaproteobacteria</taxon>
        <taxon>Sphingomonadales</taxon>
        <taxon>Sphingomonadaceae</taxon>
        <taxon>Sphingomonas</taxon>
    </lineage>
</organism>
<evidence type="ECO:0000259" key="2">
    <source>
        <dbReference type="Pfam" id="PF09130"/>
    </source>
</evidence>
<proteinExistence type="predicted"/>
<dbReference type="InterPro" id="IPR008927">
    <property type="entry name" value="6-PGluconate_DH-like_C_sf"/>
</dbReference>
<dbReference type="RefSeq" id="WP_303543659.1">
    <property type="nucleotide sequence ID" value="NZ_JAUOTP010000006.1"/>
</dbReference>
<feature type="domain" description="6-phosphogluconate dehydrogenase NADP-binding" evidence="1">
    <location>
        <begin position="42"/>
        <end position="142"/>
    </location>
</feature>
<feature type="domain" description="Phosphogluconate dehydrogenase NAD-binding putative C-terminal" evidence="2">
    <location>
        <begin position="193"/>
        <end position="263"/>
    </location>
</feature>
<name>A0ABT8YD62_9SPHN</name>
<dbReference type="Gene3D" id="3.40.50.720">
    <property type="entry name" value="NAD(P)-binding Rossmann-like Domain"/>
    <property type="match status" value="1"/>
</dbReference>
<dbReference type="InterPro" id="IPR036291">
    <property type="entry name" value="NAD(P)-bd_dom_sf"/>
</dbReference>
<evidence type="ECO:0000313" key="3">
    <source>
        <dbReference type="EMBL" id="MDO6415560.1"/>
    </source>
</evidence>
<dbReference type="Proteomes" id="UP001169764">
    <property type="component" value="Unassembled WGS sequence"/>
</dbReference>
<dbReference type="SUPFAM" id="SSF48179">
    <property type="entry name" value="6-phosphogluconate dehydrogenase C-terminal domain-like"/>
    <property type="match status" value="1"/>
</dbReference>
<comment type="caution">
    <text evidence="3">The sequence shown here is derived from an EMBL/GenBank/DDBJ whole genome shotgun (WGS) entry which is preliminary data.</text>
</comment>
<gene>
    <name evidence="3" type="ORF">Q4F19_14315</name>
</gene>
<dbReference type="Gene3D" id="1.10.1040.10">
    <property type="entry name" value="N-(1-d-carboxylethyl)-l-norvaline Dehydrogenase, domain 2"/>
    <property type="match status" value="1"/>
</dbReference>
<evidence type="ECO:0000313" key="4">
    <source>
        <dbReference type="Proteomes" id="UP001169764"/>
    </source>
</evidence>
<dbReference type="InterPro" id="IPR013328">
    <property type="entry name" value="6PGD_dom2"/>
</dbReference>
<protein>
    <submittedName>
        <fullName evidence="3">DUF1932 domain-containing protein</fullName>
    </submittedName>
</protein>
<dbReference type="InterPro" id="IPR015814">
    <property type="entry name" value="Pgluconate_DH_NAD-bd_C"/>
</dbReference>
<dbReference type="InterPro" id="IPR006115">
    <property type="entry name" value="6PGDH_NADP-bd"/>
</dbReference>
<dbReference type="SUPFAM" id="SSF51735">
    <property type="entry name" value="NAD(P)-binding Rossmann-fold domains"/>
    <property type="match status" value="1"/>
</dbReference>
<accession>A0ABT8YD62</accession>
<reference evidence="3" key="1">
    <citation type="submission" date="2023-07" db="EMBL/GenBank/DDBJ databases">
        <authorList>
            <person name="Kim M."/>
        </authorList>
    </citation>
    <scope>NUCLEOTIDE SEQUENCE</scope>
    <source>
        <strain evidence="3">BIUV-7</strain>
    </source>
</reference>
<dbReference type="Pfam" id="PF03446">
    <property type="entry name" value="NAD_binding_2"/>
    <property type="match status" value="1"/>
</dbReference>
<dbReference type="EMBL" id="JAUOTP010000006">
    <property type="protein sequence ID" value="MDO6415560.1"/>
    <property type="molecule type" value="Genomic_DNA"/>
</dbReference>
<sequence>MERTDLNFIGFGEAALAFAEGMTIPFGAYDRKTAPGATRGAKLADYRRLGAVPFSDNADAVGSVDLILSLVTADQALPAARESASEIQTGALYCDMNSVAPDTKRAAAGLIEAAGGRYVDVAVMAPVHPARRDVPLLLSGTHAEAGAAALRAAGFTRLRVLPGGVGAASATKMIRSVMVKGLEALTAECVLAATQAGLRDEVFGALNASWPGTDWLEKADYNLERMMVHGIRRAEEMEEVVKTLDGLGTGSAMTRGTVERQRAIGLLGLTGEGSLDAKIAAILQERRDEAA</sequence>
<keyword evidence="4" id="KW-1185">Reference proteome</keyword>